<evidence type="ECO:0000259" key="16">
    <source>
        <dbReference type="Pfam" id="PF02563"/>
    </source>
</evidence>
<feature type="chain" id="PRO_5047305144" evidence="15">
    <location>
        <begin position="23"/>
        <end position="342"/>
    </location>
</feature>
<feature type="signal peptide" evidence="15">
    <location>
        <begin position="1"/>
        <end position="22"/>
    </location>
</feature>
<comment type="caution">
    <text evidence="19">The sequence shown here is derived from an EMBL/GenBank/DDBJ whole genome shotgun (WGS) entry which is preliminary data.</text>
</comment>
<gene>
    <name evidence="19" type="ORF">ACFQ2T_02390</name>
</gene>
<protein>
    <submittedName>
        <fullName evidence="19">SLBB domain-containing protein</fullName>
    </submittedName>
</protein>
<evidence type="ECO:0000256" key="10">
    <source>
        <dbReference type="ARBA" id="ARBA00023114"/>
    </source>
</evidence>
<accession>A0ABW3PBI6</accession>
<keyword evidence="12" id="KW-0564">Palmitate</keyword>
<dbReference type="EMBL" id="JBHTLN010000001">
    <property type="protein sequence ID" value="MFD1121337.1"/>
    <property type="molecule type" value="Genomic_DNA"/>
</dbReference>
<keyword evidence="14" id="KW-0449">Lipoprotein</keyword>
<keyword evidence="13" id="KW-0998">Cell outer membrane</keyword>
<keyword evidence="11" id="KW-0472">Membrane</keyword>
<evidence type="ECO:0000256" key="4">
    <source>
        <dbReference type="ARBA" id="ARBA00022452"/>
    </source>
</evidence>
<dbReference type="InterPro" id="IPR019554">
    <property type="entry name" value="Soluble_ligand-bd"/>
</dbReference>
<keyword evidence="4" id="KW-1134">Transmembrane beta strand</keyword>
<evidence type="ECO:0000256" key="5">
    <source>
        <dbReference type="ARBA" id="ARBA00022597"/>
    </source>
</evidence>
<evidence type="ECO:0000256" key="6">
    <source>
        <dbReference type="ARBA" id="ARBA00022692"/>
    </source>
</evidence>
<dbReference type="Pfam" id="PF02563">
    <property type="entry name" value="Poly_export"/>
    <property type="match status" value="1"/>
</dbReference>
<feature type="domain" description="Soluble ligand binding" evidence="17">
    <location>
        <begin position="268"/>
        <end position="318"/>
    </location>
</feature>
<evidence type="ECO:0000256" key="1">
    <source>
        <dbReference type="ARBA" id="ARBA00004571"/>
    </source>
</evidence>
<dbReference type="PANTHER" id="PTHR33619:SF3">
    <property type="entry name" value="POLYSACCHARIDE EXPORT PROTEIN GFCE-RELATED"/>
    <property type="match status" value="1"/>
</dbReference>
<evidence type="ECO:0000256" key="2">
    <source>
        <dbReference type="ARBA" id="ARBA00009450"/>
    </source>
</evidence>
<evidence type="ECO:0000256" key="13">
    <source>
        <dbReference type="ARBA" id="ARBA00023237"/>
    </source>
</evidence>
<keyword evidence="20" id="KW-1185">Reference proteome</keyword>
<evidence type="ECO:0000259" key="18">
    <source>
        <dbReference type="Pfam" id="PF22461"/>
    </source>
</evidence>
<keyword evidence="10" id="KW-0626">Porin</keyword>
<evidence type="ECO:0000256" key="14">
    <source>
        <dbReference type="ARBA" id="ARBA00023288"/>
    </source>
</evidence>
<dbReference type="Pfam" id="PF10531">
    <property type="entry name" value="SLBB"/>
    <property type="match status" value="1"/>
</dbReference>
<sequence length="342" mass="37276">MTNYIKSLFICLIVLFSVQAYADYTLGAGDAVKVIVYGDADLTRETRVAEDGVITLPLIGEVAVGGLTTIQVEKRVAEQLKRGGFIANPQVSVFILEFKSKTVSVLGGVLKPGRYPITHPTDIKDLLAEAGGLTQDASEIITVVRNDKRSEYDLNEVIERRNLSAQDVRLVGDETIYVSVRDVAVTGQILRPGKYGIQGGSRKISDFVALAGGASEAAGETLFFTTSRSGTPDTKEINMDELFRTPSAEFNKDLVPGDVIYIPKAPQVYIYGEVQRPGMYKIDKNMTVMQAIAKAGGITIRGTQRSVKLHRKNADGKLVKQTPELTNTLADEDVLFIEESLL</sequence>
<evidence type="ECO:0000313" key="19">
    <source>
        <dbReference type="EMBL" id="MFD1121337.1"/>
    </source>
</evidence>
<evidence type="ECO:0000256" key="3">
    <source>
        <dbReference type="ARBA" id="ARBA00022448"/>
    </source>
</evidence>
<dbReference type="Gene3D" id="3.10.560.10">
    <property type="entry name" value="Outer membrane lipoprotein wza domain like"/>
    <property type="match status" value="3"/>
</dbReference>
<comment type="similarity">
    <text evidence="2">Belongs to the BexD/CtrA/VexA family.</text>
</comment>
<evidence type="ECO:0000256" key="7">
    <source>
        <dbReference type="ARBA" id="ARBA00022729"/>
    </source>
</evidence>
<keyword evidence="8" id="KW-0625">Polysaccharide transport</keyword>
<dbReference type="Pfam" id="PF22461">
    <property type="entry name" value="SLBB_2"/>
    <property type="match status" value="1"/>
</dbReference>
<feature type="domain" description="Polysaccharide export protein N-terminal" evidence="16">
    <location>
        <begin position="20"/>
        <end position="95"/>
    </location>
</feature>
<dbReference type="Proteomes" id="UP001597206">
    <property type="component" value="Unassembled WGS sequence"/>
</dbReference>
<evidence type="ECO:0000256" key="9">
    <source>
        <dbReference type="ARBA" id="ARBA00023065"/>
    </source>
</evidence>
<name>A0ABW3PBI6_9PROT</name>
<feature type="domain" description="SLBB" evidence="18">
    <location>
        <begin position="101"/>
        <end position="178"/>
    </location>
</feature>
<evidence type="ECO:0000256" key="8">
    <source>
        <dbReference type="ARBA" id="ARBA00023047"/>
    </source>
</evidence>
<evidence type="ECO:0000256" key="15">
    <source>
        <dbReference type="SAM" id="SignalP"/>
    </source>
</evidence>
<evidence type="ECO:0000313" key="20">
    <source>
        <dbReference type="Proteomes" id="UP001597206"/>
    </source>
</evidence>
<proteinExistence type="inferred from homology"/>
<evidence type="ECO:0000256" key="12">
    <source>
        <dbReference type="ARBA" id="ARBA00023139"/>
    </source>
</evidence>
<keyword evidence="3" id="KW-0813">Transport</keyword>
<keyword evidence="5" id="KW-0762">Sugar transport</keyword>
<keyword evidence="7 15" id="KW-0732">Signal</keyword>
<dbReference type="RefSeq" id="WP_379029981.1">
    <property type="nucleotide sequence ID" value="NZ_JBHTLN010000001.1"/>
</dbReference>
<reference evidence="20" key="1">
    <citation type="journal article" date="2019" name="Int. J. Syst. Evol. Microbiol.">
        <title>The Global Catalogue of Microorganisms (GCM) 10K type strain sequencing project: providing services to taxonomists for standard genome sequencing and annotation.</title>
        <authorList>
            <consortium name="The Broad Institute Genomics Platform"/>
            <consortium name="The Broad Institute Genome Sequencing Center for Infectious Disease"/>
            <person name="Wu L."/>
            <person name="Ma J."/>
        </authorList>
    </citation>
    <scope>NUCLEOTIDE SEQUENCE [LARGE SCALE GENOMIC DNA]</scope>
    <source>
        <strain evidence="20">CCUG 58411</strain>
    </source>
</reference>
<dbReference type="InterPro" id="IPR003715">
    <property type="entry name" value="Poly_export_N"/>
</dbReference>
<keyword evidence="6" id="KW-0812">Transmembrane</keyword>
<organism evidence="19 20">
    <name type="scientific">Methylophilus flavus</name>
    <dbReference type="NCBI Taxonomy" id="640084"/>
    <lineage>
        <taxon>Bacteria</taxon>
        <taxon>Pseudomonadati</taxon>
        <taxon>Pseudomonadota</taxon>
        <taxon>Betaproteobacteria</taxon>
        <taxon>Nitrosomonadales</taxon>
        <taxon>Methylophilaceae</taxon>
        <taxon>Methylophilus</taxon>
    </lineage>
</organism>
<dbReference type="InterPro" id="IPR049712">
    <property type="entry name" value="Poly_export"/>
</dbReference>
<evidence type="ECO:0000259" key="17">
    <source>
        <dbReference type="Pfam" id="PF10531"/>
    </source>
</evidence>
<comment type="subcellular location">
    <subcellularLocation>
        <location evidence="1">Cell outer membrane</location>
        <topology evidence="1">Multi-pass membrane protein</topology>
    </subcellularLocation>
</comment>
<dbReference type="InterPro" id="IPR054765">
    <property type="entry name" value="SLBB_dom"/>
</dbReference>
<keyword evidence="9" id="KW-0406">Ion transport</keyword>
<dbReference type="PANTHER" id="PTHR33619">
    <property type="entry name" value="POLYSACCHARIDE EXPORT PROTEIN GFCE-RELATED"/>
    <property type="match status" value="1"/>
</dbReference>
<evidence type="ECO:0000256" key="11">
    <source>
        <dbReference type="ARBA" id="ARBA00023136"/>
    </source>
</evidence>